<dbReference type="RefSeq" id="WP_002706963.1">
    <property type="nucleotide sequence ID" value="NZ_JH651384.1"/>
</dbReference>
<dbReference type="InterPro" id="IPR037021">
    <property type="entry name" value="RnfH_sf"/>
</dbReference>
<gene>
    <name evidence="4" type="ORF">Thini_0345</name>
</gene>
<comment type="similarity">
    <text evidence="1 2">Belongs to the UPF0125 (RnfH) family.</text>
</comment>
<dbReference type="SUPFAM" id="SSF54285">
    <property type="entry name" value="MoaD/ThiS"/>
    <property type="match status" value="1"/>
</dbReference>
<evidence type="ECO:0000256" key="1">
    <source>
        <dbReference type="ARBA" id="ARBA00010645"/>
    </source>
</evidence>
<dbReference type="OrthoDB" id="9796575at2"/>
<dbReference type="InterPro" id="IPR016155">
    <property type="entry name" value="Mopterin_synth/thiamin_S_b"/>
</dbReference>
<evidence type="ECO:0000256" key="3">
    <source>
        <dbReference type="SAM" id="MobiDB-lite"/>
    </source>
</evidence>
<evidence type="ECO:0000313" key="5">
    <source>
        <dbReference type="Proteomes" id="UP000005317"/>
    </source>
</evidence>
<dbReference type="Proteomes" id="UP000005317">
    <property type="component" value="Unassembled WGS sequence"/>
</dbReference>
<evidence type="ECO:0000313" key="4">
    <source>
        <dbReference type="EMBL" id="EIJ33000.1"/>
    </source>
</evidence>
<dbReference type="Pfam" id="PF03658">
    <property type="entry name" value="Ub-RnfH"/>
    <property type="match status" value="1"/>
</dbReference>
<name>A0A656HC18_THINJ</name>
<protein>
    <recommendedName>
        <fullName evidence="2">UPF0125 protein Thini_0345</fullName>
    </recommendedName>
</protein>
<dbReference type="Gene3D" id="3.10.20.280">
    <property type="entry name" value="RnfH-like"/>
    <property type="match status" value="1"/>
</dbReference>
<evidence type="ECO:0000256" key="2">
    <source>
        <dbReference type="HAMAP-Rule" id="MF_00460"/>
    </source>
</evidence>
<dbReference type="PANTHER" id="PTHR37483">
    <property type="entry name" value="UPF0125 PROTEIN RATB"/>
    <property type="match status" value="1"/>
</dbReference>
<dbReference type="EMBL" id="JH651384">
    <property type="protein sequence ID" value="EIJ33000.1"/>
    <property type="molecule type" value="Genomic_DNA"/>
</dbReference>
<dbReference type="NCBIfam" id="NF002490">
    <property type="entry name" value="PRK01777.1"/>
    <property type="match status" value="1"/>
</dbReference>
<accession>A0A656HC18</accession>
<dbReference type="HAMAP" id="MF_00460">
    <property type="entry name" value="UPF0125_RnfH"/>
    <property type="match status" value="1"/>
</dbReference>
<feature type="region of interest" description="Disordered" evidence="3">
    <location>
        <begin position="73"/>
        <end position="93"/>
    </location>
</feature>
<organism evidence="4 5">
    <name type="scientific">Thiothrix nivea (strain ATCC 35100 / DSM 5205 / JP2)</name>
    <dbReference type="NCBI Taxonomy" id="870187"/>
    <lineage>
        <taxon>Bacteria</taxon>
        <taxon>Pseudomonadati</taxon>
        <taxon>Pseudomonadota</taxon>
        <taxon>Gammaproteobacteria</taxon>
        <taxon>Thiotrichales</taxon>
        <taxon>Thiotrichaceae</taxon>
        <taxon>Thiothrix</taxon>
    </lineage>
</organism>
<dbReference type="AlphaFoldDB" id="A0A656HC18"/>
<dbReference type="InterPro" id="IPR005346">
    <property type="entry name" value="RnfH"/>
</dbReference>
<sequence length="93" mass="10463">MNVGIAYADKFKQTWLKLEVPDGSTVQEAIEHSGLLRQFPDIDLDNQAVGIFGKLTKLDAKVSDGDRVEIYRPITADPETVERRDRDNDGDDE</sequence>
<proteinExistence type="inferred from homology"/>
<keyword evidence="5" id="KW-1185">Reference proteome</keyword>
<reference evidence="5" key="1">
    <citation type="journal article" date="2011" name="Stand. Genomic Sci.">
        <title>Genome sequence of the filamentous, gliding Thiothrix nivea neotype strain (JP2(T)).</title>
        <authorList>
            <person name="Lapidus A."/>
            <person name="Nolan M."/>
            <person name="Lucas S."/>
            <person name="Glavina Del Rio T."/>
            <person name="Tice H."/>
            <person name="Cheng J.F."/>
            <person name="Tapia R."/>
            <person name="Han C."/>
            <person name="Goodwin L."/>
            <person name="Pitluck S."/>
            <person name="Liolios K."/>
            <person name="Pagani I."/>
            <person name="Ivanova N."/>
            <person name="Huntemann M."/>
            <person name="Mavromatis K."/>
            <person name="Mikhailova N."/>
            <person name="Pati A."/>
            <person name="Chen A."/>
            <person name="Palaniappan K."/>
            <person name="Land M."/>
            <person name="Brambilla E.M."/>
            <person name="Rohde M."/>
            <person name="Abt B."/>
            <person name="Verbarg S."/>
            <person name="Goker M."/>
            <person name="Bristow J."/>
            <person name="Eisen J.A."/>
            <person name="Markowitz V."/>
            <person name="Hugenholtz P."/>
            <person name="Kyrpides N.C."/>
            <person name="Klenk H.P."/>
            <person name="Woyke T."/>
        </authorList>
    </citation>
    <scope>NUCLEOTIDE SEQUENCE [LARGE SCALE GENOMIC DNA]</scope>
    <source>
        <strain evidence="5">ATCC 35100 / DSM 5205 / JP2</strain>
    </source>
</reference>
<dbReference type="PANTHER" id="PTHR37483:SF1">
    <property type="entry name" value="UPF0125 PROTEIN RATB"/>
    <property type="match status" value="1"/>
</dbReference>